<evidence type="ECO:0008006" key="7">
    <source>
        <dbReference type="Google" id="ProtNLM"/>
    </source>
</evidence>
<dbReference type="PANTHER" id="PTHR22550:SF9">
    <property type="entry name" value="STAGE V SPORULATION PROTEIN AF"/>
    <property type="match status" value="1"/>
</dbReference>
<keyword evidence="4" id="KW-1133">Transmembrane helix</keyword>
<comment type="caution">
    <text evidence="5">The sequence shown here is derived from an EMBL/GenBank/DDBJ whole genome shotgun (WGS) entry which is preliminary data.</text>
</comment>
<keyword evidence="2 4" id="KW-0472">Membrane</keyword>
<evidence type="ECO:0000256" key="4">
    <source>
        <dbReference type="SAM" id="Phobius"/>
    </source>
</evidence>
<dbReference type="EMBL" id="MPDK01000024">
    <property type="protein sequence ID" value="PWI56871.1"/>
    <property type="molecule type" value="Genomic_DNA"/>
</dbReference>
<evidence type="ECO:0000256" key="2">
    <source>
        <dbReference type="ARBA" id="ARBA00023136"/>
    </source>
</evidence>
<feature type="transmembrane region" description="Helical" evidence="4">
    <location>
        <begin position="539"/>
        <end position="558"/>
    </location>
</feature>
<accession>A0A2U3D6G2</accession>
<dbReference type="GO" id="GO:0009847">
    <property type="term" value="P:spore germination"/>
    <property type="evidence" value="ECO:0007669"/>
    <property type="project" value="InterPro"/>
</dbReference>
<feature type="transmembrane region" description="Helical" evidence="4">
    <location>
        <begin position="474"/>
        <end position="493"/>
    </location>
</feature>
<gene>
    <name evidence="5" type="ORF">BM613_11590</name>
</gene>
<sequence length="637" mass="71726">MNAFQEILRWIVKLSESESTYRTRFSLSPSASDREGIQKQSTSANESPSPSSAKENKITKNSSPSSAPPKAEKHNQEKKTPKRLDQAIPIHDLKRMSIVERRQKKVGEERGTTYNPMKHLDDAEKKHHLPLTFSDQVEYLQRLLHYPRNTDIHFVTHYTKAKQKVVTAFSHIAIDTKEFEDFILTSIVHLEEPIHHMEELAARLPCRQYTLENELPKLADAVIEGNVVLFLGMAEALVCSFSRFEKRSISMPVNEMVIRGAQEAFTESIEGNMSQLRRILRCPDLVLESITLKDTARTRVCVCSMTHVTNPRLLAEMHRRIANIGPVPLVASGLVEQYLEDHWRSIFPTLIYTERPDLCARYIAQGQVAVLVDNVPLAIIAPATFWMQLTTAEDAELRVWYANFLRFIRFIALLIALILPGVYVGLTNFQQEMIPSDLLIAMTAARQNLPFPTIVEVLILELSFELIREASVRVPHVIGSTIGIVGALILGQSAVDANLVSPVVVIVVALTGLGSYAIPNQSIGYAFRILRYSFTIDSFFFGFFGIALMFSLMVVYMSSMQSFGLPYLTPLAPLRSKEEGFLRKSVLAYKTRPASLRTLPTDQPKILEQDDLLEDASNQAKAPVTAKNSAKQKETRE</sequence>
<dbReference type="GO" id="GO:0016020">
    <property type="term" value="C:membrane"/>
    <property type="evidence" value="ECO:0007669"/>
    <property type="project" value="InterPro"/>
</dbReference>
<dbReference type="InterPro" id="IPR050768">
    <property type="entry name" value="UPF0353/GerABKA_families"/>
</dbReference>
<evidence type="ECO:0000313" key="6">
    <source>
        <dbReference type="Proteomes" id="UP000245380"/>
    </source>
</evidence>
<evidence type="ECO:0000256" key="1">
    <source>
        <dbReference type="ARBA" id="ARBA00005278"/>
    </source>
</evidence>
<dbReference type="InterPro" id="IPR004995">
    <property type="entry name" value="Spore_Ger"/>
</dbReference>
<feature type="transmembrane region" description="Helical" evidence="4">
    <location>
        <begin position="499"/>
        <end position="518"/>
    </location>
</feature>
<dbReference type="OrthoDB" id="2987049at2"/>
<feature type="compositionally biased region" description="Basic and acidic residues" evidence="3">
    <location>
        <begin position="70"/>
        <end position="91"/>
    </location>
</feature>
<dbReference type="Proteomes" id="UP000245380">
    <property type="component" value="Unassembled WGS sequence"/>
</dbReference>
<name>A0A2U3D6G2_SULT2</name>
<comment type="similarity">
    <text evidence="1">Belongs to the GerABKA family.</text>
</comment>
<reference evidence="5 6" key="1">
    <citation type="submission" date="2016-11" db="EMBL/GenBank/DDBJ databases">
        <title>Comparative genomics of Acidibacillus ferroxidans species.</title>
        <authorList>
            <person name="Oliveira G."/>
            <person name="Nunes G."/>
            <person name="Oliveira R."/>
            <person name="Araujo F."/>
            <person name="Salim A."/>
            <person name="Scholte L."/>
            <person name="Morais D."/>
            <person name="Nancucheo I."/>
            <person name="Johnson D.B."/>
            <person name="Grail B."/>
            <person name="Bittencourt J."/>
            <person name="Valadares R."/>
        </authorList>
    </citation>
    <scope>NUCLEOTIDE SEQUENCE [LARGE SCALE GENOMIC DNA]</scope>
    <source>
        <strain evidence="5 6">Y002</strain>
    </source>
</reference>
<dbReference type="PANTHER" id="PTHR22550">
    <property type="entry name" value="SPORE GERMINATION PROTEIN"/>
    <property type="match status" value="1"/>
</dbReference>
<dbReference type="AlphaFoldDB" id="A0A2U3D6G2"/>
<feature type="compositionally biased region" description="Low complexity" evidence="3">
    <location>
        <begin position="43"/>
        <end position="53"/>
    </location>
</feature>
<feature type="region of interest" description="Disordered" evidence="3">
    <location>
        <begin position="616"/>
        <end position="637"/>
    </location>
</feature>
<feature type="region of interest" description="Disordered" evidence="3">
    <location>
        <begin position="18"/>
        <end position="91"/>
    </location>
</feature>
<feature type="transmembrane region" description="Helical" evidence="4">
    <location>
        <begin position="407"/>
        <end position="429"/>
    </location>
</feature>
<organism evidence="5 6">
    <name type="scientific">Sulfoacidibacillus thermotolerans</name>
    <name type="common">Acidibacillus sulfuroxidans</name>
    <dbReference type="NCBI Taxonomy" id="1765684"/>
    <lineage>
        <taxon>Bacteria</taxon>
        <taxon>Bacillati</taxon>
        <taxon>Bacillota</taxon>
        <taxon>Bacilli</taxon>
        <taxon>Bacillales</taxon>
        <taxon>Alicyclobacillaceae</taxon>
        <taxon>Sulfoacidibacillus</taxon>
    </lineage>
</organism>
<keyword evidence="4" id="KW-0812">Transmembrane</keyword>
<dbReference type="RefSeq" id="WP_109431368.1">
    <property type="nucleotide sequence ID" value="NZ_MPDK01000024.1"/>
</dbReference>
<feature type="compositionally biased region" description="Polar residues" evidence="3">
    <location>
        <begin position="22"/>
        <end position="31"/>
    </location>
</feature>
<keyword evidence="6" id="KW-1185">Reference proteome</keyword>
<proteinExistence type="inferred from homology"/>
<protein>
    <recommendedName>
        <fullName evidence="7">Spore germination protein</fullName>
    </recommendedName>
</protein>
<dbReference type="Pfam" id="PF03323">
    <property type="entry name" value="GerA"/>
    <property type="match status" value="1"/>
</dbReference>
<evidence type="ECO:0000256" key="3">
    <source>
        <dbReference type="SAM" id="MobiDB-lite"/>
    </source>
</evidence>
<evidence type="ECO:0000313" key="5">
    <source>
        <dbReference type="EMBL" id="PWI56871.1"/>
    </source>
</evidence>